<accession>A0A1M7XUZ2</accession>
<dbReference type="KEGG" id="vg:30523400"/>
<dbReference type="GeneID" id="30523400"/>
<dbReference type="RefSeq" id="YP_009329363.1">
    <property type="nucleotide sequence ID" value="NC_032108.1"/>
</dbReference>
<sequence>MNNTGHYISIKVKDVPNLDIFATSREGRIEMARLGYLYKNNTKELEDLQKNSPDEQDTIDYHTYNKYTINIWPKKSLLVWVQENFLLGEGAENYGSIRYNPGDVEEVMRRIFDEGIRYKEHF</sequence>
<dbReference type="Proteomes" id="UP000201465">
    <property type="component" value="Segment"/>
</dbReference>
<keyword evidence="2" id="KW-1185">Reference proteome</keyword>
<dbReference type="EMBL" id="LT671577">
    <property type="protein sequence ID" value="SHO33491.1"/>
    <property type="molecule type" value="Genomic_DNA"/>
</dbReference>
<reference evidence="1 2" key="1">
    <citation type="submission" date="2016-11" db="EMBL/GenBank/DDBJ databases">
        <authorList>
            <consortium name="Urmite Genomes"/>
        </authorList>
    </citation>
    <scope>NUCLEOTIDE SEQUENCE [LARGE SCALE GENOMIC DNA]</scope>
    <source>
        <strain evidence="1 2">A11</strain>
    </source>
</reference>
<gene>
    <name evidence="1" type="ORF">BQ3484_423</name>
</gene>
<evidence type="ECO:0000313" key="2">
    <source>
        <dbReference type="Proteomes" id="UP000201465"/>
    </source>
</evidence>
<name>A0A1M7XUZ2_9VIRU</name>
<evidence type="ECO:0000313" key="1">
    <source>
        <dbReference type="EMBL" id="SHO33491.1"/>
    </source>
</evidence>
<proteinExistence type="predicted"/>
<organism evidence="1 2">
    <name type="scientific">Cedratvirus A11</name>
    <dbReference type="NCBI Taxonomy" id="1903266"/>
    <lineage>
        <taxon>Viruses</taxon>
        <taxon>Pithoviruses</taxon>
        <taxon>Orthocedratvirinae</taxon>
        <taxon>Alphacedratvirus</taxon>
        <taxon>Alphacedratvirus aljazairmassiliense</taxon>
    </lineage>
</organism>
<protein>
    <submittedName>
        <fullName evidence="1">Uncharacterized protein</fullName>
    </submittedName>
</protein>